<feature type="compositionally biased region" description="Basic and acidic residues" evidence="1">
    <location>
        <begin position="486"/>
        <end position="505"/>
    </location>
</feature>
<feature type="region of interest" description="Disordered" evidence="1">
    <location>
        <begin position="234"/>
        <end position="266"/>
    </location>
</feature>
<proteinExistence type="predicted"/>
<feature type="compositionally biased region" description="Polar residues" evidence="1">
    <location>
        <begin position="83"/>
        <end position="101"/>
    </location>
</feature>
<dbReference type="KEGG" id="adl:AURDEDRAFT_177297"/>
<feature type="region of interest" description="Disordered" evidence="1">
    <location>
        <begin position="1"/>
        <end position="26"/>
    </location>
</feature>
<protein>
    <submittedName>
        <fullName evidence="2">Uncharacterized protein</fullName>
    </submittedName>
</protein>
<feature type="region of interest" description="Disordered" evidence="1">
    <location>
        <begin position="483"/>
        <end position="549"/>
    </location>
</feature>
<feature type="compositionally biased region" description="Pro residues" evidence="1">
    <location>
        <begin position="49"/>
        <end position="69"/>
    </location>
</feature>
<dbReference type="Proteomes" id="UP000006514">
    <property type="component" value="Unassembled WGS sequence"/>
</dbReference>
<feature type="compositionally biased region" description="Polar residues" evidence="1">
    <location>
        <begin position="647"/>
        <end position="658"/>
    </location>
</feature>
<keyword evidence="3" id="KW-1185">Reference proteome</keyword>
<feature type="region of interest" description="Disordered" evidence="1">
    <location>
        <begin position="596"/>
        <end position="684"/>
    </location>
</feature>
<evidence type="ECO:0000313" key="2">
    <source>
        <dbReference type="EMBL" id="EJD33623.1"/>
    </source>
</evidence>
<feature type="region of interest" description="Disordered" evidence="1">
    <location>
        <begin position="318"/>
        <end position="337"/>
    </location>
</feature>
<feature type="region of interest" description="Disordered" evidence="1">
    <location>
        <begin position="44"/>
        <end position="101"/>
    </location>
</feature>
<sequence>MPSAKGSGPPPPPSAMGKTGSLKSRFSFGRPASISLSEASILSLSVGPTPSPQPAPEPVPVPVKVPPARPSEDTVVAIERKSTPQTSPVLRTPSSLGRASTRSRVSFDAPFVHRPSLNLAHLRPVRHSPSSSPSPLRHLPSFVRASRNSSALDLSSLQFSRDEITVPVGDLSAETTGGTSFKIDELDPDLALLLQPGAAVTSSPAQARHPARQQPSLSLLRRLAVTVAVPWTSAGSRPRGGSLSTRRQPAISISRPGTAPPTEDGQRNFFARRLGIKHSTSVEDLIQPSPSPAETRRAGRAPLGYGALDYGSAVYTPARPSIDRESPRPSIDTFTTSLRARRGELSASERTAGSSEYSWEHDEWTWRLGEFGEREREREVRSKYGGARSEFTGSGSGGARSEYSARSEFRSARSASEYAGPIAAWRRALSPSPSPTPTATRTVTSGMSSSSTAYLSDELERLRSKHAAETEALLAALGDAQRSARVLRDENERRRARHRENESLRSSRGASPSPTPSPSLATRPAVARARTSPIPRIVHPPPTLESSFDSDVSLDLNLDDTDALDAQIRLVRPLVPNTPRRHAQSASGFAMSIPHEGQSLLPDALPDSDAEPDPGAERSVCTHQVSRSPSHAILYTRQGRKKPETPATRTPAHTTWRPSVSLREANRCRANGSPGGAAGRASDR</sequence>
<evidence type="ECO:0000313" key="3">
    <source>
        <dbReference type="Proteomes" id="UP000006514"/>
    </source>
</evidence>
<dbReference type="EMBL" id="JH688147">
    <property type="protein sequence ID" value="EJD33623.1"/>
    <property type="molecule type" value="Genomic_DNA"/>
</dbReference>
<accession>J0LB17</accession>
<dbReference type="AlphaFoldDB" id="J0LB17"/>
<organism evidence="2 3">
    <name type="scientific">Auricularia subglabra (strain TFB-10046 / SS5)</name>
    <name type="common">White-rot fungus</name>
    <name type="synonym">Auricularia delicata (strain TFB10046)</name>
    <dbReference type="NCBI Taxonomy" id="717982"/>
    <lineage>
        <taxon>Eukaryota</taxon>
        <taxon>Fungi</taxon>
        <taxon>Dikarya</taxon>
        <taxon>Basidiomycota</taxon>
        <taxon>Agaricomycotina</taxon>
        <taxon>Agaricomycetes</taxon>
        <taxon>Auriculariales</taxon>
        <taxon>Auriculariaceae</taxon>
        <taxon>Auricularia</taxon>
    </lineage>
</organism>
<name>J0LB17_AURST</name>
<feature type="compositionally biased region" description="Low complexity" evidence="1">
    <location>
        <begin position="506"/>
        <end position="525"/>
    </location>
</feature>
<feature type="region of interest" description="Disordered" evidence="1">
    <location>
        <begin position="375"/>
        <end position="403"/>
    </location>
</feature>
<evidence type="ECO:0000256" key="1">
    <source>
        <dbReference type="SAM" id="MobiDB-lite"/>
    </source>
</evidence>
<feature type="region of interest" description="Disordered" evidence="1">
    <location>
        <begin position="427"/>
        <end position="454"/>
    </location>
</feature>
<dbReference type="InParanoid" id="J0LB17"/>
<reference evidence="3" key="1">
    <citation type="journal article" date="2012" name="Science">
        <title>The Paleozoic origin of enzymatic lignin decomposition reconstructed from 31 fungal genomes.</title>
        <authorList>
            <person name="Floudas D."/>
            <person name="Binder M."/>
            <person name="Riley R."/>
            <person name="Barry K."/>
            <person name="Blanchette R.A."/>
            <person name="Henrissat B."/>
            <person name="Martinez A.T."/>
            <person name="Otillar R."/>
            <person name="Spatafora J.W."/>
            <person name="Yadav J.S."/>
            <person name="Aerts A."/>
            <person name="Benoit I."/>
            <person name="Boyd A."/>
            <person name="Carlson A."/>
            <person name="Copeland A."/>
            <person name="Coutinho P.M."/>
            <person name="de Vries R.P."/>
            <person name="Ferreira P."/>
            <person name="Findley K."/>
            <person name="Foster B."/>
            <person name="Gaskell J."/>
            <person name="Glotzer D."/>
            <person name="Gorecki P."/>
            <person name="Heitman J."/>
            <person name="Hesse C."/>
            <person name="Hori C."/>
            <person name="Igarashi K."/>
            <person name="Jurgens J.A."/>
            <person name="Kallen N."/>
            <person name="Kersten P."/>
            <person name="Kohler A."/>
            <person name="Kuees U."/>
            <person name="Kumar T.K.A."/>
            <person name="Kuo A."/>
            <person name="LaButti K."/>
            <person name="Larrondo L.F."/>
            <person name="Lindquist E."/>
            <person name="Ling A."/>
            <person name="Lombard V."/>
            <person name="Lucas S."/>
            <person name="Lundell T."/>
            <person name="Martin R."/>
            <person name="McLaughlin D.J."/>
            <person name="Morgenstern I."/>
            <person name="Morin E."/>
            <person name="Murat C."/>
            <person name="Nagy L.G."/>
            <person name="Nolan M."/>
            <person name="Ohm R.A."/>
            <person name="Patyshakuliyeva A."/>
            <person name="Rokas A."/>
            <person name="Ruiz-Duenas F.J."/>
            <person name="Sabat G."/>
            <person name="Salamov A."/>
            <person name="Samejima M."/>
            <person name="Schmutz J."/>
            <person name="Slot J.C."/>
            <person name="St John F."/>
            <person name="Stenlid J."/>
            <person name="Sun H."/>
            <person name="Sun S."/>
            <person name="Syed K."/>
            <person name="Tsang A."/>
            <person name="Wiebenga A."/>
            <person name="Young D."/>
            <person name="Pisabarro A."/>
            <person name="Eastwood D.C."/>
            <person name="Martin F."/>
            <person name="Cullen D."/>
            <person name="Grigoriev I.V."/>
            <person name="Hibbett D.S."/>
        </authorList>
    </citation>
    <scope>NUCLEOTIDE SEQUENCE [LARGE SCALE GENOMIC DNA]</scope>
    <source>
        <strain evidence="3">TFB10046</strain>
    </source>
</reference>
<gene>
    <name evidence="2" type="ORF">AURDEDRAFT_177297</name>
</gene>